<feature type="compositionally biased region" description="Low complexity" evidence="1">
    <location>
        <begin position="149"/>
        <end position="166"/>
    </location>
</feature>
<keyword evidence="2" id="KW-0732">Signal</keyword>
<dbReference type="Proteomes" id="UP000007151">
    <property type="component" value="Unassembled WGS sequence"/>
</dbReference>
<reference evidence="3 4" key="1">
    <citation type="journal article" date="2011" name="Cell">
        <title>The monarch butterfly genome yields insights into long-distance migration.</title>
        <authorList>
            <person name="Zhan S."/>
            <person name="Merlin C."/>
            <person name="Boore J.L."/>
            <person name="Reppert S.M."/>
        </authorList>
    </citation>
    <scope>NUCLEOTIDE SEQUENCE [LARGE SCALE GENOMIC DNA]</scope>
    <source>
        <strain evidence="3">F-2</strain>
    </source>
</reference>
<feature type="chain" id="PRO_5043534240" evidence="2">
    <location>
        <begin position="18"/>
        <end position="189"/>
    </location>
</feature>
<dbReference type="EMBL" id="AGBW02010729">
    <property type="protein sequence ID" value="OWR47958.1"/>
    <property type="molecule type" value="Genomic_DNA"/>
</dbReference>
<evidence type="ECO:0000256" key="1">
    <source>
        <dbReference type="SAM" id="MobiDB-lite"/>
    </source>
</evidence>
<protein>
    <submittedName>
        <fullName evidence="3">Uncharacterized protein</fullName>
    </submittedName>
</protein>
<dbReference type="AlphaFoldDB" id="A0A212F2I7"/>
<name>A0A212F2I7_DANPL</name>
<feature type="region of interest" description="Disordered" evidence="1">
    <location>
        <begin position="142"/>
        <end position="175"/>
    </location>
</feature>
<organism evidence="3 4">
    <name type="scientific">Danaus plexippus plexippus</name>
    <dbReference type="NCBI Taxonomy" id="278856"/>
    <lineage>
        <taxon>Eukaryota</taxon>
        <taxon>Metazoa</taxon>
        <taxon>Ecdysozoa</taxon>
        <taxon>Arthropoda</taxon>
        <taxon>Hexapoda</taxon>
        <taxon>Insecta</taxon>
        <taxon>Pterygota</taxon>
        <taxon>Neoptera</taxon>
        <taxon>Endopterygota</taxon>
        <taxon>Lepidoptera</taxon>
        <taxon>Glossata</taxon>
        <taxon>Ditrysia</taxon>
        <taxon>Papilionoidea</taxon>
        <taxon>Nymphalidae</taxon>
        <taxon>Danainae</taxon>
        <taxon>Danaini</taxon>
        <taxon>Danaina</taxon>
        <taxon>Danaus</taxon>
        <taxon>Danaus</taxon>
    </lineage>
</organism>
<dbReference type="eggNOG" id="ENOG502TC5U">
    <property type="taxonomic scope" value="Eukaryota"/>
</dbReference>
<feature type="signal peptide" evidence="2">
    <location>
        <begin position="1"/>
        <end position="17"/>
    </location>
</feature>
<evidence type="ECO:0000313" key="4">
    <source>
        <dbReference type="Proteomes" id="UP000007151"/>
    </source>
</evidence>
<feature type="region of interest" description="Disordered" evidence="1">
    <location>
        <begin position="70"/>
        <end position="99"/>
    </location>
</feature>
<dbReference type="KEGG" id="dpl:KGM_213984"/>
<dbReference type="OrthoDB" id="7416548at2759"/>
<accession>A0A212F2I7</accession>
<gene>
    <name evidence="3" type="ORF">KGM_213984</name>
</gene>
<sequence length="189" mass="21931">MKYFVPVLLSLSAWASALEPLPQMIEERRGTHPVYAKSFMDEYEPYAMAAIPLNTAMPFFQLITPGYRTKNKKPVKPRPQRNQYKEAYAYDSSNNEEVYEPYSYDNEEIEVISPQKYPKSSPYDEESSSVVVYARPNKYGGYSYRKHPSQSSHSSYYSPTPSPIQTFSSPQAHDQKPVIIRIHKYRVIH</sequence>
<feature type="compositionally biased region" description="Basic residues" evidence="1">
    <location>
        <begin position="70"/>
        <end position="79"/>
    </location>
</feature>
<comment type="caution">
    <text evidence="3">The sequence shown here is derived from an EMBL/GenBank/DDBJ whole genome shotgun (WGS) entry which is preliminary data.</text>
</comment>
<proteinExistence type="predicted"/>
<evidence type="ECO:0000256" key="2">
    <source>
        <dbReference type="SAM" id="SignalP"/>
    </source>
</evidence>
<evidence type="ECO:0000313" key="3">
    <source>
        <dbReference type="EMBL" id="OWR47958.1"/>
    </source>
</evidence>
<keyword evidence="4" id="KW-1185">Reference proteome</keyword>